<dbReference type="OrthoDB" id="1884580at2"/>
<dbReference type="Proteomes" id="UP000184310">
    <property type="component" value="Unassembled WGS sequence"/>
</dbReference>
<dbReference type="RefSeq" id="WP_143152493.1">
    <property type="nucleotide sequence ID" value="NZ_FQZB01000011.1"/>
</dbReference>
<dbReference type="SUPFAM" id="SSF52058">
    <property type="entry name" value="L domain-like"/>
    <property type="match status" value="1"/>
</dbReference>
<dbReference type="InterPro" id="IPR032675">
    <property type="entry name" value="LRR_dom_sf"/>
</dbReference>
<dbReference type="EMBL" id="FQZB01000011">
    <property type="protein sequence ID" value="SHJ82012.1"/>
    <property type="molecule type" value="Genomic_DNA"/>
</dbReference>
<reference evidence="3 4" key="1">
    <citation type="submission" date="2016-11" db="EMBL/GenBank/DDBJ databases">
        <authorList>
            <person name="Jaros S."/>
            <person name="Januszkiewicz K."/>
            <person name="Wedrychowicz H."/>
        </authorList>
    </citation>
    <scope>NUCLEOTIDE SEQUENCE [LARGE SCALE GENOMIC DNA]</scope>
    <source>
        <strain evidence="3 4">DSM 21758</strain>
    </source>
</reference>
<organism evidence="3 4">
    <name type="scientific">Clostridium cavendishii DSM 21758</name>
    <dbReference type="NCBI Taxonomy" id="1121302"/>
    <lineage>
        <taxon>Bacteria</taxon>
        <taxon>Bacillati</taxon>
        <taxon>Bacillota</taxon>
        <taxon>Clostridia</taxon>
        <taxon>Eubacteriales</taxon>
        <taxon>Clostridiaceae</taxon>
        <taxon>Clostridium</taxon>
    </lineage>
</organism>
<accession>A0A1M6MES1</accession>
<dbReference type="PANTHER" id="PTHR45661:SF3">
    <property type="entry name" value="IG-LIKE DOMAIN-CONTAINING PROTEIN"/>
    <property type="match status" value="1"/>
</dbReference>
<dbReference type="Pfam" id="PF13306">
    <property type="entry name" value="LRR_5"/>
    <property type="match status" value="3"/>
</dbReference>
<feature type="signal peptide" evidence="2">
    <location>
        <begin position="1"/>
        <end position="26"/>
    </location>
</feature>
<keyword evidence="2" id="KW-0732">Signal</keyword>
<name>A0A1M6MES1_9CLOT</name>
<dbReference type="InterPro" id="IPR026906">
    <property type="entry name" value="LRR_5"/>
</dbReference>
<protein>
    <submittedName>
        <fullName evidence="3">Leucine rich repeat-containing protein</fullName>
    </submittedName>
</protein>
<feature type="non-terminal residue" evidence="3">
    <location>
        <position position="523"/>
    </location>
</feature>
<feature type="region of interest" description="Disordered" evidence="1">
    <location>
        <begin position="352"/>
        <end position="377"/>
    </location>
</feature>
<dbReference type="PANTHER" id="PTHR45661">
    <property type="entry name" value="SURFACE ANTIGEN"/>
    <property type="match status" value="1"/>
</dbReference>
<evidence type="ECO:0000256" key="1">
    <source>
        <dbReference type="SAM" id="MobiDB-lite"/>
    </source>
</evidence>
<evidence type="ECO:0000313" key="4">
    <source>
        <dbReference type="Proteomes" id="UP000184310"/>
    </source>
</evidence>
<sequence>MLRKKIMNLILATSIISSNLNSVVQAAVIIKNQDNQDNIDANKVKAKENFKFDKSTGTITRYTGTEPNVEIPSKIDGVPVKIIGEMAFAKSKNLKKVILPDTIETIGKYAFHNCSNLTGIDNLGNVTKIESGTFLNCSSLKSIEISSNIMYIDETAFNGCGNLLNINVNKNNQNYESKDGVLFNKGITKLIRYPEGKAKEKYSIPNSVITIEDGAFFSCNNLENITIPESVQAIEENAFYNCIGLENIIIPSKVKSLKNNTFNGCSKLKSVELTGELTSIGYDVFHGCDNLEVVKIPGTITITENHTFYGESRLKSLESDEGTRVFIDHNGITKCDSTEMLLRSSGIGSHAKIEKSAEDSSSKIDKSNSTTDKKSKNKARMLNPTMVGISDLTEWKTDSDFKDNCVTIKGIKFRLTDANNKCVSVNDVVGEIDSKLILPSKIVCNDEVYNVTDIRGWAMQNTDNLTSIVIPGSIKSIGVEALSLCDNLTSIEIQEGVESIGYDAFRECPNLVSIQIPSSVKSI</sequence>
<evidence type="ECO:0000313" key="3">
    <source>
        <dbReference type="EMBL" id="SHJ82012.1"/>
    </source>
</evidence>
<evidence type="ECO:0000256" key="2">
    <source>
        <dbReference type="SAM" id="SignalP"/>
    </source>
</evidence>
<feature type="compositionally biased region" description="Basic and acidic residues" evidence="1">
    <location>
        <begin position="352"/>
        <end position="374"/>
    </location>
</feature>
<proteinExistence type="predicted"/>
<gene>
    <name evidence="3" type="ORF">SAMN02745163_02614</name>
</gene>
<dbReference type="AlphaFoldDB" id="A0A1M6MES1"/>
<dbReference type="Gene3D" id="3.80.10.10">
    <property type="entry name" value="Ribonuclease Inhibitor"/>
    <property type="match status" value="2"/>
</dbReference>
<dbReference type="STRING" id="1121302.SAMN02745163_02614"/>
<keyword evidence="4" id="KW-1185">Reference proteome</keyword>
<feature type="chain" id="PRO_5012160975" evidence="2">
    <location>
        <begin position="27"/>
        <end position="523"/>
    </location>
</feature>
<dbReference type="InterPro" id="IPR053139">
    <property type="entry name" value="Surface_bspA-like"/>
</dbReference>